<evidence type="ECO:0000259" key="3">
    <source>
        <dbReference type="Pfam" id="PF16254"/>
    </source>
</evidence>
<dbReference type="InterPro" id="IPR012353">
    <property type="entry name" value="UCP015244"/>
</dbReference>
<feature type="domain" description="UCP01524 winged helix-turn-helix" evidence="2">
    <location>
        <begin position="347"/>
        <end position="430"/>
    </location>
</feature>
<dbReference type="PIRSF" id="PIRSF015244">
    <property type="entry name" value="UCP015244"/>
    <property type="match status" value="1"/>
</dbReference>
<organism evidence="4 5">
    <name type="scientific">Paenibacillus validus</name>
    <dbReference type="NCBI Taxonomy" id="44253"/>
    <lineage>
        <taxon>Bacteria</taxon>
        <taxon>Bacillati</taxon>
        <taxon>Bacillota</taxon>
        <taxon>Bacilli</taxon>
        <taxon>Bacillales</taxon>
        <taxon>Paenibacillaceae</taxon>
        <taxon>Paenibacillus</taxon>
    </lineage>
</organism>
<dbReference type="InterPro" id="IPR032610">
    <property type="entry name" value="DUF2172"/>
</dbReference>
<dbReference type="Gene3D" id="3.40.630.10">
    <property type="entry name" value="Zn peptidases"/>
    <property type="match status" value="1"/>
</dbReference>
<dbReference type="InterPro" id="IPR036388">
    <property type="entry name" value="WH-like_DNA-bd_sf"/>
</dbReference>
<dbReference type="Pfam" id="PF16254">
    <property type="entry name" value="DUF4910"/>
    <property type="match status" value="1"/>
</dbReference>
<feature type="domain" description="DUF2172" evidence="1">
    <location>
        <begin position="52"/>
        <end position="142"/>
    </location>
</feature>
<keyword evidence="5" id="KW-1185">Reference proteome</keyword>
<name>A0A7X2ZCU2_9BACL</name>
<dbReference type="Gene3D" id="3.50.30.90">
    <property type="match status" value="1"/>
</dbReference>
<sequence length="442" mass="50895">MDELFDRLFPICRSITGPGLRESLEILGEYLPLEHFGQPTGSPVFDWQIPKEWRIRDAWVKGPDGSKIIDFKDSNLHVLNYSVPIDRRMSLDELKKHLFTIPHMPEAIPYVTSYYKERWGFCLPHRLMEQLEEGTYHAYIDSDHVDGELNFAHSILPGESDREILISTYICHPSMANNELSGPVTAAFLYRRLASWPRRRFTYRFVFVPETIGSITYLHRFGAKLKESLYSGLVLTCLGGLEHPLSYKTSRRGSSPVDQVVEHLFRFQSLQGNIRSFTPINGSDERQYCSPGFNLPVGQMSRMVYNCYPGYHNSCDTKEVMTIEALQQSVDELESVLKALELNGFYVNQRPFGEVKLDKHDLYPDLNFPLNGIYSSNNVADNRMQLDRILMLLNYCDGCYSLLEIAEKCNCSLTDLEPIINMLIDKQLLKGPFLEPRNEMMT</sequence>
<evidence type="ECO:0000313" key="5">
    <source>
        <dbReference type="Proteomes" id="UP000450917"/>
    </source>
</evidence>
<feature type="domain" description="DUF4910" evidence="3">
    <location>
        <begin position="4"/>
        <end position="343"/>
    </location>
</feature>
<dbReference type="Proteomes" id="UP000450917">
    <property type="component" value="Unassembled WGS sequence"/>
</dbReference>
<dbReference type="SUPFAM" id="SSF53187">
    <property type="entry name" value="Zn-dependent exopeptidases"/>
    <property type="match status" value="1"/>
</dbReference>
<comment type="caution">
    <text evidence="4">The sequence shown here is derived from an EMBL/GenBank/DDBJ whole genome shotgun (WGS) entry which is preliminary data.</text>
</comment>
<dbReference type="Pfam" id="PF16221">
    <property type="entry name" value="HTH_47"/>
    <property type="match status" value="1"/>
</dbReference>
<dbReference type="InterPro" id="IPR032589">
    <property type="entry name" value="DUF4910"/>
</dbReference>
<protein>
    <submittedName>
        <fullName evidence="4">DUF4910 domain-containing protein</fullName>
    </submittedName>
</protein>
<evidence type="ECO:0000259" key="2">
    <source>
        <dbReference type="Pfam" id="PF16221"/>
    </source>
</evidence>
<accession>A0A7X2ZCU2</accession>
<dbReference type="AlphaFoldDB" id="A0A7X2ZCU2"/>
<dbReference type="Gene3D" id="1.10.10.10">
    <property type="entry name" value="Winged helix-like DNA-binding domain superfamily/Winged helix DNA-binding domain"/>
    <property type="match status" value="1"/>
</dbReference>
<reference evidence="4 5" key="1">
    <citation type="submission" date="2019-11" db="EMBL/GenBank/DDBJ databases">
        <title>Draft genome sequences of five Paenibacillus species of dairy origin.</title>
        <authorList>
            <person name="Olajide A.M."/>
            <person name="Chen S."/>
            <person name="Lapointe G."/>
        </authorList>
    </citation>
    <scope>NUCLEOTIDE SEQUENCE [LARGE SCALE GENOMIC DNA]</scope>
    <source>
        <strain evidence="4 5">2CS3</strain>
    </source>
</reference>
<dbReference type="InterPro" id="IPR032622">
    <property type="entry name" value="UCP01524_HTH"/>
</dbReference>
<proteinExistence type="predicted"/>
<evidence type="ECO:0000259" key="1">
    <source>
        <dbReference type="Pfam" id="PF09940"/>
    </source>
</evidence>
<gene>
    <name evidence="4" type="ORF">GNP93_17655</name>
</gene>
<dbReference type="Pfam" id="PF09940">
    <property type="entry name" value="DUF2172"/>
    <property type="match status" value="1"/>
</dbReference>
<dbReference type="EMBL" id="WNZX01000015">
    <property type="protein sequence ID" value="MUG72497.1"/>
    <property type="molecule type" value="Genomic_DNA"/>
</dbReference>
<evidence type="ECO:0000313" key="4">
    <source>
        <dbReference type="EMBL" id="MUG72497.1"/>
    </source>
</evidence>